<name>A0A914VHY5_9BILA</name>
<protein>
    <submittedName>
        <fullName evidence="2">ISXO2-like transposase domain-containing protein</fullName>
    </submittedName>
</protein>
<dbReference type="PANTHER" id="PTHR47163:SF3">
    <property type="entry name" value="PROTEIN CBG18017"/>
    <property type="match status" value="1"/>
</dbReference>
<organism evidence="1 2">
    <name type="scientific">Plectus sambesii</name>
    <dbReference type="NCBI Taxonomy" id="2011161"/>
    <lineage>
        <taxon>Eukaryota</taxon>
        <taxon>Metazoa</taxon>
        <taxon>Ecdysozoa</taxon>
        <taxon>Nematoda</taxon>
        <taxon>Chromadorea</taxon>
        <taxon>Plectida</taxon>
        <taxon>Plectina</taxon>
        <taxon>Plectoidea</taxon>
        <taxon>Plectidae</taxon>
        <taxon>Plectus</taxon>
    </lineage>
</organism>
<proteinExistence type="predicted"/>
<dbReference type="AlphaFoldDB" id="A0A914VHY5"/>
<dbReference type="Proteomes" id="UP000887566">
    <property type="component" value="Unplaced"/>
</dbReference>
<keyword evidence="1" id="KW-1185">Reference proteome</keyword>
<sequence>MKTLRAGTCAIDPHHQSGPGQIGGRGTWFALIDKLGRNSSQLPIHVILMLLWGWARLFSFDQMRSIFGRFIRTANNHLLTDWFYYICEMIANYLENGAAPMGGSGSEVQINESFFGGKQKYNRGRLVVKDWFERRRPRLNASQVRKASKRVSPNKRNNFARKIVNRWGWVFGLVWVQPDDICQRQFFRVAKRDRDTLHLIIKKHVASGTAIISDLWKTYHGLVAC</sequence>
<dbReference type="InterPro" id="IPR053164">
    <property type="entry name" value="IS1016-like_transposase"/>
</dbReference>
<evidence type="ECO:0000313" key="2">
    <source>
        <dbReference type="WBParaSite" id="PSAMB.scaffold197size66919.g3590.t1"/>
    </source>
</evidence>
<accession>A0A914VHY5</accession>
<evidence type="ECO:0000313" key="1">
    <source>
        <dbReference type="Proteomes" id="UP000887566"/>
    </source>
</evidence>
<reference evidence="2" key="1">
    <citation type="submission" date="2022-11" db="UniProtKB">
        <authorList>
            <consortium name="WormBaseParasite"/>
        </authorList>
    </citation>
    <scope>IDENTIFICATION</scope>
</reference>
<dbReference type="WBParaSite" id="PSAMB.scaffold197size66919.g3590.t1">
    <property type="protein sequence ID" value="PSAMB.scaffold197size66919.g3590.t1"/>
    <property type="gene ID" value="PSAMB.scaffold197size66919.g3590"/>
</dbReference>
<dbReference type="PANTHER" id="PTHR47163">
    <property type="entry name" value="DDE_TNP_IS1595 DOMAIN-CONTAINING PROTEIN"/>
    <property type="match status" value="1"/>
</dbReference>